<dbReference type="InterPro" id="IPR027443">
    <property type="entry name" value="IPNS-like_sf"/>
</dbReference>
<dbReference type="InterPro" id="IPR050295">
    <property type="entry name" value="Plant_2OG-oxidoreductases"/>
</dbReference>
<dbReference type="AlphaFoldDB" id="A0A2P5B3L2"/>
<dbReference type="GO" id="GO:0031418">
    <property type="term" value="F:L-ascorbic acid binding"/>
    <property type="evidence" value="ECO:0007669"/>
    <property type="project" value="UniProtKB-KW"/>
</dbReference>
<name>A0A2P5B3L2_TREOI</name>
<feature type="domain" description="Non-haem dioxygenase N-terminal" evidence="4">
    <location>
        <begin position="27"/>
        <end position="105"/>
    </location>
</feature>
<sequence length="110" mass="12877">KEIPPHYFQSEAELEQVSDEESLEILVFDMSRLLDDQHPFNQQDELTRLHMACKDWGFFLLINHGVPGEEVIENMKTDTEFFIKRKKAYAQQPNSTEGYGQAFVVRRTKA</sequence>
<dbReference type="Gene3D" id="2.60.120.330">
    <property type="entry name" value="B-lactam Antibiotic, Isopenicillin N Synthase, Chain"/>
    <property type="match status" value="1"/>
</dbReference>
<comment type="caution">
    <text evidence="5">The sequence shown here is derived from an EMBL/GenBank/DDBJ whole genome shotgun (WGS) entry which is preliminary data.</text>
</comment>
<organism evidence="5 6">
    <name type="scientific">Trema orientale</name>
    <name type="common">Charcoal tree</name>
    <name type="synonym">Celtis orientalis</name>
    <dbReference type="NCBI Taxonomy" id="63057"/>
    <lineage>
        <taxon>Eukaryota</taxon>
        <taxon>Viridiplantae</taxon>
        <taxon>Streptophyta</taxon>
        <taxon>Embryophyta</taxon>
        <taxon>Tracheophyta</taxon>
        <taxon>Spermatophyta</taxon>
        <taxon>Magnoliopsida</taxon>
        <taxon>eudicotyledons</taxon>
        <taxon>Gunneridae</taxon>
        <taxon>Pentapetalae</taxon>
        <taxon>rosids</taxon>
        <taxon>fabids</taxon>
        <taxon>Rosales</taxon>
        <taxon>Cannabaceae</taxon>
        <taxon>Trema</taxon>
    </lineage>
</organism>
<evidence type="ECO:0000256" key="3">
    <source>
        <dbReference type="ARBA" id="ARBA00023004"/>
    </source>
</evidence>
<keyword evidence="5" id="KW-0560">Oxidoreductase</keyword>
<dbReference type="STRING" id="63057.A0A2P5B3L2"/>
<feature type="non-terminal residue" evidence="5">
    <location>
        <position position="1"/>
    </location>
</feature>
<dbReference type="Pfam" id="PF14226">
    <property type="entry name" value="DIOX_N"/>
    <property type="match status" value="1"/>
</dbReference>
<dbReference type="InterPro" id="IPR026992">
    <property type="entry name" value="DIOX_N"/>
</dbReference>
<protein>
    <submittedName>
        <fullName evidence="5">Non-heme dioxygenase N-terminal domain containing protein</fullName>
    </submittedName>
</protein>
<evidence type="ECO:0000313" key="5">
    <source>
        <dbReference type="EMBL" id="PON43380.1"/>
    </source>
</evidence>
<dbReference type="SUPFAM" id="SSF51197">
    <property type="entry name" value="Clavaminate synthase-like"/>
    <property type="match status" value="1"/>
</dbReference>
<dbReference type="OrthoDB" id="288590at2759"/>
<dbReference type="Proteomes" id="UP000237000">
    <property type="component" value="Unassembled WGS sequence"/>
</dbReference>
<gene>
    <name evidence="5" type="ORF">TorRG33x02_333900</name>
</gene>
<dbReference type="GO" id="GO:0051213">
    <property type="term" value="F:dioxygenase activity"/>
    <property type="evidence" value="ECO:0007669"/>
    <property type="project" value="UniProtKB-KW"/>
</dbReference>
<keyword evidence="6" id="KW-1185">Reference proteome</keyword>
<reference evidence="6" key="1">
    <citation type="submission" date="2016-06" db="EMBL/GenBank/DDBJ databases">
        <title>Parallel loss of symbiosis genes in relatives of nitrogen-fixing non-legume Parasponia.</title>
        <authorList>
            <person name="Van Velzen R."/>
            <person name="Holmer R."/>
            <person name="Bu F."/>
            <person name="Rutten L."/>
            <person name="Van Zeijl A."/>
            <person name="Liu W."/>
            <person name="Santuari L."/>
            <person name="Cao Q."/>
            <person name="Sharma T."/>
            <person name="Shen D."/>
            <person name="Roswanjaya Y."/>
            <person name="Wardhani T."/>
            <person name="Kalhor M.S."/>
            <person name="Jansen J."/>
            <person name="Van den Hoogen J."/>
            <person name="Gungor B."/>
            <person name="Hartog M."/>
            <person name="Hontelez J."/>
            <person name="Verver J."/>
            <person name="Yang W.-C."/>
            <person name="Schijlen E."/>
            <person name="Repin R."/>
            <person name="Schilthuizen M."/>
            <person name="Schranz E."/>
            <person name="Heidstra R."/>
            <person name="Miyata K."/>
            <person name="Fedorova E."/>
            <person name="Kohlen W."/>
            <person name="Bisseling T."/>
            <person name="Smit S."/>
            <person name="Geurts R."/>
        </authorList>
    </citation>
    <scope>NUCLEOTIDE SEQUENCE [LARGE SCALE GENOMIC DNA]</scope>
    <source>
        <strain evidence="6">cv. RG33-2</strain>
    </source>
</reference>
<keyword evidence="3" id="KW-0408">Iron</keyword>
<keyword evidence="1" id="KW-0479">Metal-binding</keyword>
<evidence type="ECO:0000259" key="4">
    <source>
        <dbReference type="Pfam" id="PF14226"/>
    </source>
</evidence>
<evidence type="ECO:0000256" key="2">
    <source>
        <dbReference type="ARBA" id="ARBA00022896"/>
    </source>
</evidence>
<dbReference type="EMBL" id="JXTC01000615">
    <property type="protein sequence ID" value="PON43380.1"/>
    <property type="molecule type" value="Genomic_DNA"/>
</dbReference>
<keyword evidence="5" id="KW-0223">Dioxygenase</keyword>
<keyword evidence="2" id="KW-0847">Vitamin C</keyword>
<evidence type="ECO:0000256" key="1">
    <source>
        <dbReference type="ARBA" id="ARBA00022723"/>
    </source>
</evidence>
<evidence type="ECO:0000313" key="6">
    <source>
        <dbReference type="Proteomes" id="UP000237000"/>
    </source>
</evidence>
<accession>A0A2P5B3L2</accession>
<dbReference type="PANTHER" id="PTHR47991">
    <property type="entry name" value="OXOGLUTARATE/IRON-DEPENDENT DIOXYGENASE"/>
    <property type="match status" value="1"/>
</dbReference>
<proteinExistence type="predicted"/>
<dbReference type="InParanoid" id="A0A2P5B3L2"/>
<dbReference type="GO" id="GO:0046872">
    <property type="term" value="F:metal ion binding"/>
    <property type="evidence" value="ECO:0007669"/>
    <property type="project" value="UniProtKB-KW"/>
</dbReference>